<evidence type="ECO:0008006" key="5">
    <source>
        <dbReference type="Google" id="ProtNLM"/>
    </source>
</evidence>
<evidence type="ECO:0000313" key="3">
    <source>
        <dbReference type="EMBL" id="KAB2617608.1"/>
    </source>
</evidence>
<reference evidence="3 4" key="1">
    <citation type="submission" date="2019-09" db="EMBL/GenBank/DDBJ databases">
        <authorList>
            <person name="Ou C."/>
        </authorList>
    </citation>
    <scope>NUCLEOTIDE SEQUENCE [LARGE SCALE GENOMIC DNA]</scope>
    <source>
        <strain evidence="3">S2</strain>
        <tissue evidence="3">Leaf</tissue>
    </source>
</reference>
<keyword evidence="4" id="KW-1185">Reference proteome</keyword>
<dbReference type="InterPro" id="IPR025452">
    <property type="entry name" value="DUF4218"/>
</dbReference>
<proteinExistence type="predicted"/>
<name>A0A5N5GQR7_9ROSA</name>
<organism evidence="3 4">
    <name type="scientific">Pyrus ussuriensis x Pyrus communis</name>
    <dbReference type="NCBI Taxonomy" id="2448454"/>
    <lineage>
        <taxon>Eukaryota</taxon>
        <taxon>Viridiplantae</taxon>
        <taxon>Streptophyta</taxon>
        <taxon>Embryophyta</taxon>
        <taxon>Tracheophyta</taxon>
        <taxon>Spermatophyta</taxon>
        <taxon>Magnoliopsida</taxon>
        <taxon>eudicotyledons</taxon>
        <taxon>Gunneridae</taxon>
        <taxon>Pentapetalae</taxon>
        <taxon>rosids</taxon>
        <taxon>fabids</taxon>
        <taxon>Rosales</taxon>
        <taxon>Rosaceae</taxon>
        <taxon>Amygdaloideae</taxon>
        <taxon>Maleae</taxon>
        <taxon>Pyrus</taxon>
    </lineage>
</organism>
<reference evidence="3 4" key="3">
    <citation type="submission" date="2019-11" db="EMBL/GenBank/DDBJ databases">
        <title>A de novo genome assembly of a pear dwarfing rootstock.</title>
        <authorList>
            <person name="Wang F."/>
            <person name="Wang J."/>
            <person name="Li S."/>
            <person name="Zhang Y."/>
            <person name="Fang M."/>
            <person name="Ma L."/>
            <person name="Zhao Y."/>
            <person name="Jiang S."/>
        </authorList>
    </citation>
    <scope>NUCLEOTIDE SEQUENCE [LARGE SCALE GENOMIC DNA]</scope>
    <source>
        <strain evidence="3">S2</strain>
        <tissue evidence="3">Leaf</tissue>
    </source>
</reference>
<gene>
    <name evidence="3" type="ORF">D8674_013477</name>
</gene>
<sequence>MDKQWICNRNLLSLEYREGVKSFIDIARHHVNQNNQISCPCKICHNRFFHSVEDVHLHLLNSGIDMNYDAWIYHGERIHQVQGQTSGFTNDEKTSNPNGNMVNMIKDAFQILDDNDNDNEQDTLWSGEVTNAYRVDFNNYEKFLHEAQMELYHGCNEYTVLTYVVELIHNKVNNHMTDRAFDKMLVMMKKMCPQPNHVPKSFYECKKILRCLGFGYENIHSCYYDYALFYKEHEKKDRCLPFPFLTLLIPGPNAPGNEIDVYLCPLIDELKELWESGVQTYDKMVACTFSLHAAVIWTINDFPAYGNLLGWCTHGKLACPVCNEDGSYTKLRSKYCHIRHRRYLPMNHSWRKNTALFNGRREMRNRPRDFSGEDILDQLDYIVPRTFGKHRDNKDKKRKRNAEELNWTRKSIFFELEYWSKLKIRHNLDVMHIEKNIFDILIETLLNTEKSKDTLKARMDLKDMNIKENFLQWLQSIKFPDGYASSISRNVRVNKGKVLGLKSHDCHVLMQHVLPVGIPKHLKRQIYEPIVELSNFFQQICAKIVTVADLDKLEEDIVFILCKLEKMFPPAFFVPVVHLTVHFPRESKLARPVGCRWMYLVER</sequence>
<comment type="caution">
    <text evidence="3">The sequence shown here is derived from an EMBL/GenBank/DDBJ whole genome shotgun (WGS) entry which is preliminary data.</text>
</comment>
<evidence type="ECO:0000259" key="2">
    <source>
        <dbReference type="Pfam" id="PF13963"/>
    </source>
</evidence>
<dbReference type="InterPro" id="IPR029480">
    <property type="entry name" value="Transpos_assoc"/>
</dbReference>
<dbReference type="Pfam" id="PF13963">
    <property type="entry name" value="Transpos_assoc"/>
    <property type="match status" value="1"/>
</dbReference>
<protein>
    <recommendedName>
        <fullName evidence="5">Transposase-associated domain-containing protein</fullName>
    </recommendedName>
</protein>
<dbReference type="Pfam" id="PF02992">
    <property type="entry name" value="Transposase_21"/>
    <property type="match status" value="1"/>
</dbReference>
<feature type="domain" description="DUF4218" evidence="1">
    <location>
        <begin position="540"/>
        <end position="603"/>
    </location>
</feature>
<dbReference type="InterPro" id="IPR004242">
    <property type="entry name" value="Transposase_21"/>
</dbReference>
<dbReference type="OrthoDB" id="1711966at2759"/>
<dbReference type="PANTHER" id="PTHR10775:SF188">
    <property type="entry name" value="TRANSPOSASE-ASSOCIATED DOMAIN-CONTAINING PROTEIN"/>
    <property type="match status" value="1"/>
</dbReference>
<dbReference type="Pfam" id="PF13960">
    <property type="entry name" value="DUF4218"/>
    <property type="match status" value="1"/>
</dbReference>
<dbReference type="AlphaFoldDB" id="A0A5N5GQR7"/>
<dbReference type="PANTHER" id="PTHR10775">
    <property type="entry name" value="OS08G0208400 PROTEIN"/>
    <property type="match status" value="1"/>
</dbReference>
<evidence type="ECO:0000259" key="1">
    <source>
        <dbReference type="Pfam" id="PF13960"/>
    </source>
</evidence>
<dbReference type="EMBL" id="SMOL01000401">
    <property type="protein sequence ID" value="KAB2617608.1"/>
    <property type="molecule type" value="Genomic_DNA"/>
</dbReference>
<accession>A0A5N5GQR7</accession>
<dbReference type="Proteomes" id="UP000327157">
    <property type="component" value="Chromosome 15"/>
</dbReference>
<evidence type="ECO:0000313" key="4">
    <source>
        <dbReference type="Proteomes" id="UP000327157"/>
    </source>
</evidence>
<feature type="domain" description="Transposase-associated" evidence="2">
    <location>
        <begin position="3"/>
        <end position="76"/>
    </location>
</feature>
<reference evidence="4" key="2">
    <citation type="submission" date="2019-10" db="EMBL/GenBank/DDBJ databases">
        <title>A de novo genome assembly of a pear dwarfing rootstock.</title>
        <authorList>
            <person name="Wang F."/>
            <person name="Wang J."/>
            <person name="Li S."/>
            <person name="Zhang Y."/>
            <person name="Fang M."/>
            <person name="Ma L."/>
            <person name="Zhao Y."/>
            <person name="Jiang S."/>
        </authorList>
    </citation>
    <scope>NUCLEOTIDE SEQUENCE [LARGE SCALE GENOMIC DNA]</scope>
</reference>